<dbReference type="eggNOG" id="ENOG5032ZJH">
    <property type="taxonomic scope" value="Bacteria"/>
</dbReference>
<dbReference type="AlphaFoldDB" id="A8MJH3"/>
<organism evidence="1 2">
    <name type="scientific">Alkaliphilus oremlandii (strain OhILAs)</name>
    <name type="common">Clostridium oremlandii (strain OhILAs)</name>
    <dbReference type="NCBI Taxonomy" id="350688"/>
    <lineage>
        <taxon>Bacteria</taxon>
        <taxon>Bacillati</taxon>
        <taxon>Bacillota</taxon>
        <taxon>Clostridia</taxon>
        <taxon>Peptostreptococcales</taxon>
        <taxon>Natronincolaceae</taxon>
        <taxon>Alkaliphilus</taxon>
    </lineage>
</organism>
<dbReference type="RefSeq" id="WP_012160262.1">
    <property type="nucleotide sequence ID" value="NC_009922.1"/>
</dbReference>
<evidence type="ECO:0000313" key="2">
    <source>
        <dbReference type="Proteomes" id="UP000000269"/>
    </source>
</evidence>
<accession>A8MJH3</accession>
<evidence type="ECO:0000313" key="1">
    <source>
        <dbReference type="EMBL" id="ABW19955.1"/>
    </source>
</evidence>
<gene>
    <name evidence="1" type="ordered locus">Clos_2423</name>
</gene>
<sequence length="126" mass="14751">MRSSIVTLLILIVFILVAFIANNYTVNSTDNLLSDVALLDEFIMKEEWNEAKEQIDSLKTKWKDIRKIWELYIEHYEMDAIDVTIARLNQYVEIKDRNSALGEMAEFRLLVGHIKEKESFKLGNIL</sequence>
<dbReference type="Proteomes" id="UP000000269">
    <property type="component" value="Chromosome"/>
</dbReference>
<dbReference type="KEGG" id="aoe:Clos_2423"/>
<name>A8MJH3_ALKOO</name>
<evidence type="ECO:0008006" key="3">
    <source>
        <dbReference type="Google" id="ProtNLM"/>
    </source>
</evidence>
<protein>
    <recommendedName>
        <fullName evidence="3">DUF4363 domain-containing protein</fullName>
    </recommendedName>
</protein>
<dbReference type="InterPro" id="IPR025373">
    <property type="entry name" value="DUF4363"/>
</dbReference>
<proteinExistence type="predicted"/>
<dbReference type="Pfam" id="PF14276">
    <property type="entry name" value="DUF4363"/>
    <property type="match status" value="1"/>
</dbReference>
<keyword evidence="2" id="KW-1185">Reference proteome</keyword>
<dbReference type="EMBL" id="CP000853">
    <property type="protein sequence ID" value="ABW19955.1"/>
    <property type="molecule type" value="Genomic_DNA"/>
</dbReference>
<dbReference type="HOGENOM" id="CLU_156635_0_0_9"/>
<dbReference type="STRING" id="350688.Clos_2423"/>
<reference evidence="2" key="1">
    <citation type="submission" date="2007-10" db="EMBL/GenBank/DDBJ databases">
        <title>Complete genome of Alkaliphilus oremlandii OhILAs.</title>
        <authorList>
            <person name="Copeland A."/>
            <person name="Lucas S."/>
            <person name="Lapidus A."/>
            <person name="Barry K."/>
            <person name="Detter J.C."/>
            <person name="Glavina del Rio T."/>
            <person name="Hammon N."/>
            <person name="Israni S."/>
            <person name="Dalin E."/>
            <person name="Tice H."/>
            <person name="Pitluck S."/>
            <person name="Chain P."/>
            <person name="Malfatti S."/>
            <person name="Shin M."/>
            <person name="Vergez L."/>
            <person name="Schmutz J."/>
            <person name="Larimer F."/>
            <person name="Land M."/>
            <person name="Hauser L."/>
            <person name="Kyrpides N."/>
            <person name="Mikhailova N."/>
            <person name="Stolz J.F."/>
            <person name="Dawson A."/>
            <person name="Fisher E."/>
            <person name="Crable B."/>
            <person name="Perera E."/>
            <person name="Lisak J."/>
            <person name="Ranganathan M."/>
            <person name="Basu P."/>
            <person name="Richardson P."/>
        </authorList>
    </citation>
    <scope>NUCLEOTIDE SEQUENCE [LARGE SCALE GENOMIC DNA]</scope>
    <source>
        <strain evidence="2">OhILAs</strain>
    </source>
</reference>